<reference evidence="1 2" key="1">
    <citation type="submission" date="2019-09" db="EMBL/GenBank/DDBJ databases">
        <title>Genome sequence and assembly of Adhaeribacter sp.</title>
        <authorList>
            <person name="Chhetri G."/>
        </authorList>
    </citation>
    <scope>NUCLEOTIDE SEQUENCE [LARGE SCALE GENOMIC DNA]</scope>
    <source>
        <strain evidence="1 2">DK36</strain>
    </source>
</reference>
<evidence type="ECO:0000313" key="1">
    <source>
        <dbReference type="EMBL" id="KAA5548446.1"/>
    </source>
</evidence>
<dbReference type="InterPro" id="IPR010667">
    <property type="entry name" value="Phage_T4_Gp19"/>
</dbReference>
<protein>
    <submittedName>
        <fullName evidence="1">Phage tail protein</fullName>
    </submittedName>
</protein>
<dbReference type="Pfam" id="PF06841">
    <property type="entry name" value="Phage_T4_gp19"/>
    <property type="match status" value="1"/>
</dbReference>
<dbReference type="EMBL" id="VWSF01000003">
    <property type="protein sequence ID" value="KAA5548446.1"/>
    <property type="molecule type" value="Genomic_DNA"/>
</dbReference>
<dbReference type="NCBIfam" id="TIGR02241">
    <property type="entry name" value="conserved hypothetical phage tail region protein"/>
    <property type="match status" value="1"/>
</dbReference>
<proteinExistence type="predicted"/>
<dbReference type="AlphaFoldDB" id="A0A5M6DQ23"/>
<dbReference type="InterPro" id="IPR011747">
    <property type="entry name" value="CHP02241"/>
</dbReference>
<dbReference type="PANTHER" id="PTHR38009:SF1">
    <property type="entry name" value="CONSERVED HYPOTHETICAL PHAGE TAIL PROTEIN"/>
    <property type="match status" value="1"/>
</dbReference>
<organism evidence="1 2">
    <name type="scientific">Adhaeribacter rhizoryzae</name>
    <dbReference type="NCBI Taxonomy" id="2607907"/>
    <lineage>
        <taxon>Bacteria</taxon>
        <taxon>Pseudomonadati</taxon>
        <taxon>Bacteroidota</taxon>
        <taxon>Cytophagia</taxon>
        <taxon>Cytophagales</taxon>
        <taxon>Hymenobacteraceae</taxon>
        <taxon>Adhaeribacter</taxon>
    </lineage>
</organism>
<evidence type="ECO:0000313" key="2">
    <source>
        <dbReference type="Proteomes" id="UP000323426"/>
    </source>
</evidence>
<dbReference type="RefSeq" id="WP_150087577.1">
    <property type="nucleotide sequence ID" value="NZ_VWSF01000003.1"/>
</dbReference>
<gene>
    <name evidence="1" type="ORF">F0145_06890</name>
</gene>
<dbReference type="GO" id="GO:0005198">
    <property type="term" value="F:structural molecule activity"/>
    <property type="evidence" value="ECO:0007669"/>
    <property type="project" value="InterPro"/>
</dbReference>
<dbReference type="PANTHER" id="PTHR38009">
    <property type="entry name" value="CONSERVED HYPOTHETICAL PHAGE TAIL PROTEIN"/>
    <property type="match status" value="1"/>
</dbReference>
<sequence>MAGYYPPVGFHFGVEFTSLGKNDNDTRFQSVSGLSVEFETENFKEGGENRFEHVLPVRTKYPDLILKRGLLAKDSEVFAWCQKAFQQREFKLTNLLVTLLNEKHEPLKTWNVVNAWPKKWAVSDFNAETNAIVIETLELRYNYFTIS</sequence>
<comment type="caution">
    <text evidence="1">The sequence shown here is derived from an EMBL/GenBank/DDBJ whole genome shotgun (WGS) entry which is preliminary data.</text>
</comment>
<accession>A0A5M6DQ23</accession>
<dbReference type="Proteomes" id="UP000323426">
    <property type="component" value="Unassembled WGS sequence"/>
</dbReference>
<name>A0A5M6DQ23_9BACT</name>
<keyword evidence="2" id="KW-1185">Reference proteome</keyword>